<keyword evidence="1" id="KW-0812">Transmembrane</keyword>
<dbReference type="InterPro" id="IPR021552">
    <property type="entry name" value="ArsP_2"/>
</dbReference>
<feature type="transmembrane region" description="Helical" evidence="1">
    <location>
        <begin position="53"/>
        <end position="75"/>
    </location>
</feature>
<sequence>MGATVGLIPGCGVQIVFAGIFLAGGMPLPTLVANSISQDGDALLPLLALEHRSALLATVLTTIPAILVGSGLLLLR</sequence>
<dbReference type="Pfam" id="PF11449">
    <property type="entry name" value="ArsP_2"/>
    <property type="match status" value="1"/>
</dbReference>
<keyword evidence="1" id="KW-1133">Transmembrane helix</keyword>
<keyword evidence="1" id="KW-0472">Membrane</keyword>
<dbReference type="AlphaFoldDB" id="A0A6J4MBL3"/>
<accession>A0A6J4MBL3</accession>
<reference evidence="2" key="1">
    <citation type="submission" date="2020-02" db="EMBL/GenBank/DDBJ databases">
        <authorList>
            <person name="Meier V. D."/>
        </authorList>
    </citation>
    <scope>NUCLEOTIDE SEQUENCE</scope>
    <source>
        <strain evidence="2">AVDCRST_MAG34</strain>
    </source>
</reference>
<evidence type="ECO:0000313" key="2">
    <source>
        <dbReference type="EMBL" id="CAA9355339.1"/>
    </source>
</evidence>
<feature type="transmembrane region" description="Helical" evidence="1">
    <location>
        <begin position="12"/>
        <end position="33"/>
    </location>
</feature>
<organism evidence="2">
    <name type="scientific">uncultured Nocardioidaceae bacterium</name>
    <dbReference type="NCBI Taxonomy" id="253824"/>
    <lineage>
        <taxon>Bacteria</taxon>
        <taxon>Bacillati</taxon>
        <taxon>Actinomycetota</taxon>
        <taxon>Actinomycetes</taxon>
        <taxon>Propionibacteriales</taxon>
        <taxon>Nocardioidaceae</taxon>
        <taxon>environmental samples</taxon>
    </lineage>
</organism>
<evidence type="ECO:0000256" key="1">
    <source>
        <dbReference type="SAM" id="Phobius"/>
    </source>
</evidence>
<protein>
    <submittedName>
        <fullName evidence="2">Predicted manganese transporter, 11 TMS</fullName>
    </submittedName>
</protein>
<gene>
    <name evidence="2" type="ORF">AVDCRST_MAG34-2040</name>
</gene>
<proteinExistence type="predicted"/>
<name>A0A6J4MBL3_9ACTN</name>
<dbReference type="EMBL" id="CADCUI010000048">
    <property type="protein sequence ID" value="CAA9355339.1"/>
    <property type="molecule type" value="Genomic_DNA"/>
</dbReference>